<dbReference type="InterPro" id="IPR043502">
    <property type="entry name" value="DNA/RNA_pol_sf"/>
</dbReference>
<name>A0ABM1QHQ8_CAMSA</name>
<organism evidence="3 4">
    <name type="scientific">Camelina sativa</name>
    <name type="common">False flax</name>
    <name type="synonym">Myagrum sativum</name>
    <dbReference type="NCBI Taxonomy" id="90675"/>
    <lineage>
        <taxon>Eukaryota</taxon>
        <taxon>Viridiplantae</taxon>
        <taxon>Streptophyta</taxon>
        <taxon>Embryophyta</taxon>
        <taxon>Tracheophyta</taxon>
        <taxon>Spermatophyta</taxon>
        <taxon>Magnoliopsida</taxon>
        <taxon>eudicotyledons</taxon>
        <taxon>Gunneridae</taxon>
        <taxon>Pentapetalae</taxon>
        <taxon>rosids</taxon>
        <taxon>malvids</taxon>
        <taxon>Brassicales</taxon>
        <taxon>Brassicaceae</taxon>
        <taxon>Camelineae</taxon>
        <taxon>Camelina</taxon>
    </lineage>
</organism>
<reference evidence="3" key="1">
    <citation type="journal article" date="2014" name="Nat. Commun.">
        <title>The emerging biofuel crop Camelina sativa retains a highly undifferentiated hexaploid genome structure.</title>
        <authorList>
            <person name="Kagale S."/>
            <person name="Koh C."/>
            <person name="Nixon J."/>
            <person name="Bollina V."/>
            <person name="Clarke W.E."/>
            <person name="Tuteja R."/>
            <person name="Spillane C."/>
            <person name="Robinson S.J."/>
            <person name="Links M.G."/>
            <person name="Clarke C."/>
            <person name="Higgins E.E."/>
            <person name="Huebert T."/>
            <person name="Sharpe A.G."/>
            <person name="Parkin I.A."/>
        </authorList>
    </citation>
    <scope>NUCLEOTIDE SEQUENCE [LARGE SCALE GENOMIC DNA]</scope>
    <source>
        <strain evidence="3">cv. DH55</strain>
    </source>
</reference>
<evidence type="ECO:0000259" key="1">
    <source>
        <dbReference type="Pfam" id="PF17919"/>
    </source>
</evidence>
<keyword evidence="3" id="KW-1185">Reference proteome</keyword>
<dbReference type="PANTHER" id="PTHR35046">
    <property type="entry name" value="ZINC KNUCKLE (CCHC-TYPE) FAMILY PROTEIN"/>
    <property type="match status" value="1"/>
</dbReference>
<dbReference type="PANTHER" id="PTHR35046:SF9">
    <property type="entry name" value="RNA-DIRECTED DNA POLYMERASE"/>
    <property type="match status" value="1"/>
</dbReference>
<dbReference type="RefSeq" id="XP_019086296.1">
    <property type="nucleotide sequence ID" value="XM_019230751.1"/>
</dbReference>
<dbReference type="SUPFAM" id="SSF56672">
    <property type="entry name" value="DNA/RNA polymerases"/>
    <property type="match status" value="1"/>
</dbReference>
<dbReference type="Pfam" id="PF17919">
    <property type="entry name" value="RT_RNaseH_2"/>
    <property type="match status" value="1"/>
</dbReference>
<evidence type="ECO:0000313" key="3">
    <source>
        <dbReference type="Proteomes" id="UP000694864"/>
    </source>
</evidence>
<feature type="domain" description="Reverse transcriptase/retrotransposon-derived protein RNase H-like" evidence="1">
    <location>
        <begin position="46"/>
        <end position="108"/>
    </location>
</feature>
<gene>
    <name evidence="4" type="primary">LOC109126865</name>
</gene>
<protein>
    <submittedName>
        <fullName evidence="4">Uncharacterized protein LOC109126865</fullName>
    </submittedName>
</protein>
<dbReference type="Pfam" id="PF17921">
    <property type="entry name" value="Integrase_H2C2"/>
    <property type="match status" value="1"/>
</dbReference>
<dbReference type="Gene3D" id="3.30.70.270">
    <property type="match status" value="1"/>
</dbReference>
<evidence type="ECO:0000259" key="2">
    <source>
        <dbReference type="Pfam" id="PF17921"/>
    </source>
</evidence>
<feature type="domain" description="Integrase zinc-binding" evidence="2">
    <location>
        <begin position="109"/>
        <end position="165"/>
    </location>
</feature>
<evidence type="ECO:0000313" key="4">
    <source>
        <dbReference type="RefSeq" id="XP_019086296.1"/>
    </source>
</evidence>
<dbReference type="InterPro" id="IPR043128">
    <property type="entry name" value="Rev_trsase/Diguanyl_cyclase"/>
</dbReference>
<dbReference type="Proteomes" id="UP000694864">
    <property type="component" value="Chromosome 10"/>
</dbReference>
<reference evidence="4" key="2">
    <citation type="submission" date="2025-08" db="UniProtKB">
        <authorList>
            <consortium name="RefSeq"/>
        </authorList>
    </citation>
    <scope>IDENTIFICATION</scope>
    <source>
        <tissue evidence="4">Leaf</tissue>
    </source>
</reference>
<dbReference type="GeneID" id="109126865"/>
<sequence length="216" mass="24056">MATPTSIGHVRSFHGLASFYRMFVRDFSTVAAPMTVVIKKNVPFSWGEVQEKSFNTLKERLTQAPVLALPGFEVMSEVECDASGLGIGAVLHQRKRPMAFFSEKLSGGSMRDLILTEAHGGGLMGHFGVDKTLAVVMEHFFWPHLKKDVERFCARCIVCHKAKSRLHPHGLYLPLPISNAPWVDISMDFVLGLPKIKHKDSIFVVVDRFSGTLHPV</sequence>
<dbReference type="InterPro" id="IPR041588">
    <property type="entry name" value="Integrase_H2C2"/>
</dbReference>
<proteinExistence type="predicted"/>
<dbReference type="Gene3D" id="1.10.340.70">
    <property type="match status" value="1"/>
</dbReference>
<dbReference type="InterPro" id="IPR041577">
    <property type="entry name" value="RT_RNaseH_2"/>
</dbReference>
<accession>A0ABM1QHQ8</accession>